<proteinExistence type="predicted"/>
<dbReference type="OrthoDB" id="7791302at2"/>
<dbReference type="RefSeq" id="WP_120323294.1">
    <property type="nucleotide sequence ID" value="NZ_RAPF01000001.1"/>
</dbReference>
<gene>
    <name evidence="1" type="ORF">D6851_02655</name>
</gene>
<dbReference type="AlphaFoldDB" id="A0A420ERY7"/>
<accession>A0A420ERY7</accession>
<comment type="caution">
    <text evidence="1">The sequence shown here is derived from an EMBL/GenBank/DDBJ whole genome shotgun (WGS) entry which is preliminary data.</text>
</comment>
<organism evidence="1 2">
    <name type="scientific">Altericroceibacterium spongiae</name>
    <dbReference type="NCBI Taxonomy" id="2320269"/>
    <lineage>
        <taxon>Bacteria</taxon>
        <taxon>Pseudomonadati</taxon>
        <taxon>Pseudomonadota</taxon>
        <taxon>Alphaproteobacteria</taxon>
        <taxon>Sphingomonadales</taxon>
        <taxon>Erythrobacteraceae</taxon>
        <taxon>Altericroceibacterium</taxon>
    </lineage>
</organism>
<keyword evidence="2" id="KW-1185">Reference proteome</keyword>
<evidence type="ECO:0000313" key="1">
    <source>
        <dbReference type="EMBL" id="RKF23390.1"/>
    </source>
</evidence>
<name>A0A420ERY7_9SPHN</name>
<dbReference type="EMBL" id="RAPF01000001">
    <property type="protein sequence ID" value="RKF23390.1"/>
    <property type="molecule type" value="Genomic_DNA"/>
</dbReference>
<sequence length="105" mass="11782">MKTLYSACLSRLGLSRSEAAKLHGVRIDTINSWATGRRPVPEGAWDDLRQREDLIIERAETIRELWEDAGEPKEISAKWDSDVALLGLADFILGGHWDDNAPIPQ</sequence>
<reference evidence="1 2" key="1">
    <citation type="submission" date="2018-09" db="EMBL/GenBank/DDBJ databases">
        <title>Altererythrobacter spongiae sp. nov., isolated from a marine sponge.</title>
        <authorList>
            <person name="Zhuang L."/>
            <person name="Luo L."/>
        </authorList>
    </citation>
    <scope>NUCLEOTIDE SEQUENCE [LARGE SCALE GENOMIC DNA]</scope>
    <source>
        <strain evidence="1 2">HN-Y73</strain>
    </source>
</reference>
<evidence type="ECO:0000313" key="2">
    <source>
        <dbReference type="Proteomes" id="UP000284395"/>
    </source>
</evidence>
<protein>
    <submittedName>
        <fullName evidence="1">Uncharacterized protein</fullName>
    </submittedName>
</protein>
<dbReference type="Proteomes" id="UP000284395">
    <property type="component" value="Unassembled WGS sequence"/>
</dbReference>